<dbReference type="Pfam" id="PF11894">
    <property type="entry name" value="Nup192"/>
    <property type="match status" value="2"/>
</dbReference>
<name>A0A1D6H3M4_MAIZE</name>
<dbReference type="CDD" id="cd01650">
    <property type="entry name" value="RT_nLTR_like"/>
    <property type="match status" value="1"/>
</dbReference>
<proteinExistence type="inferred from homology"/>
<keyword evidence="4" id="KW-0539">Nucleus</keyword>
<protein>
    <submittedName>
        <fullName evidence="6">Nuclear pore complex protein NUP205</fullName>
    </submittedName>
</protein>
<evidence type="ECO:0000256" key="1">
    <source>
        <dbReference type="ARBA" id="ARBA00004123"/>
    </source>
</evidence>
<dbReference type="InterPro" id="IPR021827">
    <property type="entry name" value="Nup186/Nup192/Nup205"/>
</dbReference>
<reference evidence="6" key="1">
    <citation type="submission" date="2015-12" db="EMBL/GenBank/DDBJ databases">
        <title>Update maize B73 reference genome by single molecule sequencing technologies.</title>
        <authorList>
            <consortium name="Maize Genome Sequencing Project"/>
            <person name="Ware D."/>
        </authorList>
    </citation>
    <scope>NUCLEOTIDE SEQUENCE</scope>
    <source>
        <tissue evidence="6">Seedling</tissue>
    </source>
</reference>
<dbReference type="SUPFAM" id="SSF56672">
    <property type="entry name" value="DNA/RNA polymerases"/>
    <property type="match status" value="1"/>
</dbReference>
<dbReference type="EMBL" id="CM000781">
    <property type="protein sequence ID" value="AQK69444.1"/>
    <property type="molecule type" value="Genomic_DNA"/>
</dbReference>
<accession>A0A1D6H3M4</accession>
<comment type="subcellular location">
    <subcellularLocation>
        <location evidence="1">Nucleus</location>
    </subcellularLocation>
</comment>
<dbReference type="PANTHER" id="PTHR31344">
    <property type="entry name" value="NUCLEAR PORE COMPLEX PROTEIN NUP205"/>
    <property type="match status" value="1"/>
</dbReference>
<dbReference type="InterPro" id="IPR043502">
    <property type="entry name" value="DNA/RNA_pol_sf"/>
</dbReference>
<dbReference type="InterPro" id="IPR043128">
    <property type="entry name" value="Rev_trsase/Diguanyl_cyclase"/>
</dbReference>
<dbReference type="PROSITE" id="PS50878">
    <property type="entry name" value="RT_POL"/>
    <property type="match status" value="1"/>
</dbReference>
<feature type="region of interest" description="Disordered" evidence="5">
    <location>
        <begin position="409"/>
        <end position="432"/>
    </location>
</feature>
<dbReference type="SMR" id="A0A1D6H3M4"/>
<comment type="similarity">
    <text evidence="2">Belongs to the NUP186/NUP192/NUP205 family.</text>
</comment>
<dbReference type="InterPro" id="IPR000477">
    <property type="entry name" value="RT_dom"/>
</dbReference>
<evidence type="ECO:0000256" key="4">
    <source>
        <dbReference type="ARBA" id="ARBA00023242"/>
    </source>
</evidence>
<dbReference type="IntAct" id="A0A1D6H3M4">
    <property type="interactions" value="3"/>
</dbReference>
<organism evidence="6">
    <name type="scientific">Zea mays</name>
    <name type="common">Maize</name>
    <dbReference type="NCBI Taxonomy" id="4577"/>
    <lineage>
        <taxon>Eukaryota</taxon>
        <taxon>Viridiplantae</taxon>
        <taxon>Streptophyta</taxon>
        <taxon>Embryophyta</taxon>
        <taxon>Tracheophyta</taxon>
        <taxon>Spermatophyta</taxon>
        <taxon>Magnoliopsida</taxon>
        <taxon>Liliopsida</taxon>
        <taxon>Poales</taxon>
        <taxon>Poaceae</taxon>
        <taxon>PACMAD clade</taxon>
        <taxon>Panicoideae</taxon>
        <taxon>Andropogonodae</taxon>
        <taxon>Andropogoneae</taxon>
        <taxon>Tripsacinae</taxon>
        <taxon>Zea</taxon>
    </lineage>
</organism>
<evidence type="ECO:0000313" key="6">
    <source>
        <dbReference type="EMBL" id="AQK69444.1"/>
    </source>
</evidence>
<dbReference type="FunFam" id="3.30.70.270:FF:000248">
    <property type="match status" value="1"/>
</dbReference>
<dbReference type="ExpressionAtlas" id="A0A1D6H3M4">
    <property type="expression patterns" value="baseline"/>
</dbReference>
<sequence length="2527" mass="289976">MAPLPPRELLSVIEAALLGSTAPSPAQRVELLHAVRDAAPAFRTLLSYPVPKASDRTQVESKEVRLPGMPPITLDDTDVRTALKLSDELNLNEIECVRLLVDANREWVLYGREPLEIYRLAAGLWYMERRDLITALYILLRSVALDQGLDADLMSEIEDQIQPLFNDGLRQRIITLVKELNREEPAGIGSPSSERYVLDFRGALVERRAIVSRERLSLSHCLALSALIKLTSPKEVKDVFSILKDCAAEANQNSSVELQITYGLLFFLVATFISDALSTSLEKASLSSSDSSFRREFHELVMRTGNNMTIEGFVGVVRLAWSVHLMLTQDRSNSRETSDIWSCLEIICRQNSFEFLREQVLKTAAYQNDDEDIVYMYTGYTHKLMMCFISHPTSRDKIKEIKEKAMTALSPYEPPRGQREDLGRNGEQADQPTKEPFVSLLELVREIYQKVPELGNGNEELWTFVIYAGEDHTNTQTLVAFLGLLSTLASTEVGAAKVYELLQGKTYRSVGWSTLFDCLSIYEEKFKKSIQSSANILPDFPEGDAQALVAYLAVLQKVVENGNLTERRKWFPDIEPLFKLLSYENVPPYLKVYDMRFELNEVEARRESYPSTISFLKLINALIVEERNISDKGRRFMGIFKFVYEDVFGPFPQRAYADPLEKWELALACLEHFRMVLSMYDIKDDDIYASVNTLAPSSLERQLPLLELLKDFMSGKVAFRNIMNIILVGVDSIINERTTQTYGIILERTVLLSLEIFILVMERDLALADVFRPLYQPLDVILAQSHRQIVALLEFVRYDYLPQIQQCSIKIMGILSSRIVGLVQLLLKADVGKMVIEDYAACLEFRFDDFQVIEDTKDDVGVLTLQLLVDNICRPAPNITHLLLGFDVNGCLKIILDNLEKATKPDINSLLHEFSFQLLYELCLDPLTCGPVMDLLSTKKYQFFSKHVGTIGVTPLPKRNSNQSLRISMLHERAWLLKMLALALHISDISSSVYREACMAILYHTFGQCAENFQSTSLIHSHDALTSISDVPAKRNKVLDLLEVLQFRCPDTSTKYPQLLSSLGIESKIEEILRNSATFENGGVYYYSERGDRLIDLDAFREKLLQISQELNSQLTEPEKAGLKESVHHLLKWAWRYNKNLEEQAAQLHMLTGWSQIVEVAVSRRMSLFEDCSQLLFELLDASLNATTSPDCSVKMAYVLTNVSLTCMAKLRDERFICPAGTDSDAVTCLDIISSKQLPNAACNSLLFKLVMATLRNESSEILRRRQYALLLSYFQYCSSILDSDVPPSVLRFLLLEEQDGDDEDITLQKVLKEHNELAHANFSIIRKEAQAIVDLVTKDAFHGSEAGKALSFYVLDALISIDHEKYFLNQLQSRGILRSCLSDVANYLSKGPWAGEEDTNIMWRKMATCIRKIASEEFGLSQGNRREVKDTWWWNEDVQKAIKEKKDCYKRLHHDKCAENIEKYRIAKKSAKRAVSRARGPAYDDLYQRLDTKQGEKDIYRMAKIRERKTRDVNQVKCIKDEANQLLVKSEEIKNRWKEYFNKLFNGGNESATIELDEPFDDNNRGFVRRIQEYEVKEALKRMKVGKAMGPDGIPIEDSSLASESSQRFCTVDAQFSLLLRLSHHYGKHGSQILLSMGALQNLSACNLMGGQKKVNPRAISKIVKERTGEIDKRSLITPVLRIVTSFTSLVDSADFLEVKNKIVREIVDFAKQHQSVFNSILRENMTGTNLLTLEQLSMAVSILSKVWAYEENEECSYIQDLFSLMHSLFSVDFGILNFMQSPNMIENQKSELIAFGLCFSLVSYLYVLATRKNMRFQVSYGRNSDQQHPTLQMVSDLLNSATLALERVGEEKYMLLNKIRDLNELSRKEVDEIIKVCMKQDCISPNDNIRKRRYIAMIDLCCMAGNRDQLITLLLQITECAVTILLIHFQDDASAKGLSSFSDELLPVLERLEHLKEDTKQGEKDIYRMAKIRERKTRDVNQVKCIKDEANQLLVKSEEIKNRWKEYFNKLFNGGNESATIELDEPFDDNNRGFVRRIQEYEVKEALKRMKVGKAMGPDGIPIEVWRCLGDIVIVWLTKLFNTIFRANRMPDEWRRSTLVPIFKNKGDVQSCTNYRGIKLMSHTMKLWERVIEHRLRKMTSVTQNQFGFMPGRSTMEAIFLLRQLMERFREQKKDLHMVFIDLEKAYDKVPRSVMWWALEKHKVATKYINLIKDMYTNVVTSVRTSDGDTDDFPINIGLHQGSALSPYLFALVIDEVTRDIQGVLPWCMLFADDVVLIEESRSGVSQKLELWRQTLEAKGFRLSRSKTEYMKCDFSAMGYEDGDVSLDGQVVPKKDTFRYLGSMLQKEGDIDEDVSHRIKAGWLKWRQAAGVLCDHRVPRKLKGKFYRTAIRPAMLYGAECWPTKRRHVQQLSVAEMRMLRWICGHTRRDRVRNDDIRERVGVAPIEEKLMQHRLRWFGHIQRRPEEAPVHIGIIRRPENVKRGRGRPTLTWTEAVKRDLKEWNIDKELAADRKGWKCAIHVPEP</sequence>
<dbReference type="InParanoid" id="A0A1D6H3M4"/>
<gene>
    <name evidence="6" type="ORF">ZEAMMB73_Zm00001d015754</name>
</gene>
<dbReference type="Gene3D" id="3.30.70.270">
    <property type="match status" value="1"/>
</dbReference>
<dbReference type="PANTHER" id="PTHR31344:SF0">
    <property type="entry name" value="NUCLEAR PORE COMPLEX PROTEIN NUP205"/>
    <property type="match status" value="1"/>
</dbReference>
<keyword evidence="3" id="KW-0813">Transport</keyword>
<dbReference type="FunCoup" id="A0A1D6H3M4">
    <property type="interactions" value="2005"/>
</dbReference>
<dbReference type="STRING" id="4577.A0A1D6H3M4"/>
<dbReference type="GO" id="GO:0005643">
    <property type="term" value="C:nuclear pore"/>
    <property type="evidence" value="ECO:0007669"/>
    <property type="project" value="InterPro"/>
</dbReference>
<evidence type="ECO:0000256" key="5">
    <source>
        <dbReference type="SAM" id="MobiDB-lite"/>
    </source>
</evidence>
<dbReference type="Pfam" id="PF00078">
    <property type="entry name" value="RVT_1"/>
    <property type="match status" value="1"/>
</dbReference>
<evidence type="ECO:0000256" key="3">
    <source>
        <dbReference type="ARBA" id="ARBA00022448"/>
    </source>
</evidence>
<evidence type="ECO:0000256" key="2">
    <source>
        <dbReference type="ARBA" id="ARBA00005892"/>
    </source>
</evidence>